<proteinExistence type="predicted"/>
<sequence length="294" mass="29853">MIWVAATLIAATAQTARNAAQAGLTQEVGTLGATAVRFVFGFPFAALALLAVSVWNPPPSPGLTAIGWAALGAMAQIAATAFMLVTMRDKGFGVATALMKTEPVTLALIGAVVLAEPLGPARLAAIGLATLGVVLASGAAWGRAAWGTVATGVLSGALFGLSAIGFRGALLALTDGGYVIRAMTVLAITLGLQAAVMLAWLGLRDRAALRAIAAQWRLSLGAGALGAFASLFWFIGFALTPAANVRTLALVEVVMAQLLSGRLFRQTVRPVQLVGMGLILAGVAWLLAVAARPS</sequence>
<dbReference type="EMBL" id="JBHRXY010000001">
    <property type="protein sequence ID" value="MFC3628131.1"/>
    <property type="molecule type" value="Genomic_DNA"/>
</dbReference>
<name>A0ABV7TZJ5_9RHOB</name>
<reference evidence="4" key="1">
    <citation type="journal article" date="2019" name="Int. J. Syst. Evol. Microbiol.">
        <title>The Global Catalogue of Microorganisms (GCM) 10K type strain sequencing project: providing services to taxonomists for standard genome sequencing and annotation.</title>
        <authorList>
            <consortium name="The Broad Institute Genomics Platform"/>
            <consortium name="The Broad Institute Genome Sequencing Center for Infectious Disease"/>
            <person name="Wu L."/>
            <person name="Ma J."/>
        </authorList>
    </citation>
    <scope>NUCLEOTIDE SEQUENCE [LARGE SCALE GENOMIC DNA]</scope>
    <source>
        <strain evidence="4">KCTC 42473</strain>
    </source>
</reference>
<dbReference type="Gene3D" id="1.10.3730.20">
    <property type="match status" value="1"/>
</dbReference>
<feature type="transmembrane region" description="Helical" evidence="1">
    <location>
        <begin position="123"/>
        <end position="141"/>
    </location>
</feature>
<feature type="transmembrane region" description="Helical" evidence="1">
    <location>
        <begin position="62"/>
        <end position="85"/>
    </location>
</feature>
<dbReference type="PANTHER" id="PTHR22911">
    <property type="entry name" value="ACYL-MALONYL CONDENSING ENZYME-RELATED"/>
    <property type="match status" value="1"/>
</dbReference>
<dbReference type="InterPro" id="IPR037185">
    <property type="entry name" value="EmrE-like"/>
</dbReference>
<evidence type="ECO:0000313" key="4">
    <source>
        <dbReference type="Proteomes" id="UP001595539"/>
    </source>
</evidence>
<dbReference type="Pfam" id="PF00892">
    <property type="entry name" value="EamA"/>
    <property type="match status" value="2"/>
</dbReference>
<evidence type="ECO:0000256" key="1">
    <source>
        <dbReference type="SAM" id="Phobius"/>
    </source>
</evidence>
<keyword evidence="1" id="KW-0812">Transmembrane</keyword>
<comment type="caution">
    <text evidence="3">The sequence shown here is derived from an EMBL/GenBank/DDBJ whole genome shotgun (WGS) entry which is preliminary data.</text>
</comment>
<evidence type="ECO:0000313" key="3">
    <source>
        <dbReference type="EMBL" id="MFC3628131.1"/>
    </source>
</evidence>
<feature type="transmembrane region" description="Helical" evidence="1">
    <location>
        <begin position="153"/>
        <end position="173"/>
    </location>
</feature>
<dbReference type="InterPro" id="IPR000620">
    <property type="entry name" value="EamA_dom"/>
</dbReference>
<keyword evidence="4" id="KW-1185">Reference proteome</keyword>
<keyword evidence="1" id="KW-1133">Transmembrane helix</keyword>
<feature type="transmembrane region" description="Helical" evidence="1">
    <location>
        <begin position="271"/>
        <end position="291"/>
    </location>
</feature>
<feature type="transmembrane region" description="Helical" evidence="1">
    <location>
        <begin position="35"/>
        <end position="55"/>
    </location>
</feature>
<feature type="domain" description="EamA" evidence="2">
    <location>
        <begin position="180"/>
        <end position="287"/>
    </location>
</feature>
<dbReference type="PANTHER" id="PTHR22911:SF137">
    <property type="entry name" value="SOLUTE CARRIER FAMILY 35 MEMBER G2-RELATED"/>
    <property type="match status" value="1"/>
</dbReference>
<dbReference type="SUPFAM" id="SSF103481">
    <property type="entry name" value="Multidrug resistance efflux transporter EmrE"/>
    <property type="match status" value="2"/>
</dbReference>
<keyword evidence="1" id="KW-0472">Membrane</keyword>
<gene>
    <name evidence="3" type="ORF">ACFOM8_01590</name>
</gene>
<dbReference type="RefSeq" id="WP_377758672.1">
    <property type="nucleotide sequence ID" value="NZ_JBHRXY010000001.1"/>
</dbReference>
<accession>A0ABV7TZJ5</accession>
<evidence type="ECO:0000259" key="2">
    <source>
        <dbReference type="Pfam" id="PF00892"/>
    </source>
</evidence>
<protein>
    <submittedName>
        <fullName evidence="3">EamA family transporter</fullName>
    </submittedName>
</protein>
<feature type="transmembrane region" description="Helical" evidence="1">
    <location>
        <begin position="179"/>
        <end position="203"/>
    </location>
</feature>
<feature type="transmembrane region" description="Helical" evidence="1">
    <location>
        <begin position="215"/>
        <end position="239"/>
    </location>
</feature>
<feature type="domain" description="EamA" evidence="2">
    <location>
        <begin position="3"/>
        <end position="137"/>
    </location>
</feature>
<organism evidence="3 4">
    <name type="scientific">Paracoccus angustae</name>
    <dbReference type="NCBI Taxonomy" id="1671480"/>
    <lineage>
        <taxon>Bacteria</taxon>
        <taxon>Pseudomonadati</taxon>
        <taxon>Pseudomonadota</taxon>
        <taxon>Alphaproteobacteria</taxon>
        <taxon>Rhodobacterales</taxon>
        <taxon>Paracoccaceae</taxon>
        <taxon>Paracoccus</taxon>
    </lineage>
</organism>
<dbReference type="Proteomes" id="UP001595539">
    <property type="component" value="Unassembled WGS sequence"/>
</dbReference>